<comment type="caution">
    <text evidence="3">The sequence shown here is derived from an EMBL/GenBank/DDBJ whole genome shotgun (WGS) entry which is preliminary data.</text>
</comment>
<dbReference type="Gene3D" id="3.20.10.10">
    <property type="entry name" value="D-amino Acid Aminotransferase, subunit A, domain 2"/>
    <property type="match status" value="1"/>
</dbReference>
<reference evidence="3 4" key="1">
    <citation type="submission" date="2018-09" db="EMBL/GenBank/DDBJ databases">
        <title>Sphingomonas sp. DAC4.</title>
        <authorList>
            <person name="Seo T."/>
        </authorList>
    </citation>
    <scope>NUCLEOTIDE SEQUENCE [LARGE SCALE GENOMIC DNA]</scope>
    <source>
        <strain evidence="3 4">DAC4</strain>
    </source>
</reference>
<protein>
    <recommendedName>
        <fullName evidence="1">Probable branched-chain-amino-acid aminotransferase</fullName>
    </recommendedName>
</protein>
<proteinExistence type="predicted"/>
<dbReference type="AlphaFoldDB" id="A0A418PZL4"/>
<dbReference type="GO" id="GO:0000162">
    <property type="term" value="P:L-tryptophan biosynthetic process"/>
    <property type="evidence" value="ECO:0007669"/>
    <property type="project" value="TreeGrafter"/>
</dbReference>
<dbReference type="PANTHER" id="PTHR11236">
    <property type="entry name" value="AMINOBENZOATE/ANTHRANILATE SYNTHASE"/>
    <property type="match status" value="1"/>
</dbReference>
<dbReference type="GO" id="GO:0046820">
    <property type="term" value="F:4-amino-4-deoxychorismate synthase activity"/>
    <property type="evidence" value="ECO:0007669"/>
    <property type="project" value="TreeGrafter"/>
</dbReference>
<dbReference type="Gene3D" id="3.30.470.10">
    <property type="match status" value="1"/>
</dbReference>
<dbReference type="InterPro" id="IPR043131">
    <property type="entry name" value="BCAT-like_N"/>
</dbReference>
<evidence type="ECO:0000256" key="1">
    <source>
        <dbReference type="ARBA" id="ARBA00014472"/>
    </source>
</evidence>
<dbReference type="EMBL" id="QXTF01000002">
    <property type="protein sequence ID" value="RIX29059.1"/>
    <property type="molecule type" value="Genomic_DNA"/>
</dbReference>
<dbReference type="Pfam" id="PF00425">
    <property type="entry name" value="Chorismate_bind"/>
    <property type="match status" value="1"/>
</dbReference>
<evidence type="ECO:0000313" key="3">
    <source>
        <dbReference type="EMBL" id="RIX29059.1"/>
    </source>
</evidence>
<dbReference type="InterPro" id="IPR005802">
    <property type="entry name" value="ADC_synth_comp_1"/>
</dbReference>
<gene>
    <name evidence="3" type="primary">pabB</name>
    <name evidence="3" type="ORF">D3M59_06960</name>
</gene>
<sequence>MAIPMWILFDDAREGGAAPRVYRDPVDRLVVHSFSEVSPALNLIQQWLRSGGHAAGYLAYEAGYAFDPKLADIARSGDGPLLSFGLFRGYDESDLARVLPEPDGGYVGTPRPRISRIDYEAAVGQVREHLFSGDFYQVNLTFGCDLPIAGSPLAIYARLRRSSRAGWGGVMLDGDRSLISLSPEQFFTLRHGVLEAKPMKGTAARHAEPQQDSVERLALAADEKQRAENLMIVDLMRNDLARVSETGSVEVPALFAVETYPTVHQMVSVIRSRLRPGLDAVDVLRTIFPCGSVTGAPKVAAMQALAGLESEPRGAYTGSMGWIEPGGNASFNVLIRTLEWVRDATTARLGLGSGLVVDSAASNEWAECLLKGDFVRRESQDFDLIETMRFDPDEGIVELERHLDRLRTSASDLGFQFDRHAARNELQAATFGRKSRAMVRLLLSRTGSMAIQVKPFEEPRNKPVAVALRPLPVEPSDFRLRYKTTDRRFYDKARQEDGAYETIFVGPDGKLTEGSRTSIFVERDGRLVTPPAARGLIPGILRAKLLDEGRAEEADLTPEDLEHGFYVGNIVRGLIPAKLG</sequence>
<evidence type="ECO:0000313" key="4">
    <source>
        <dbReference type="Proteomes" id="UP000285023"/>
    </source>
</evidence>
<dbReference type="PRINTS" id="PR00095">
    <property type="entry name" value="ANTSNTHASEI"/>
</dbReference>
<dbReference type="Pfam" id="PF01063">
    <property type="entry name" value="Aminotran_4"/>
    <property type="match status" value="1"/>
</dbReference>
<keyword evidence="3" id="KW-0032">Aminotransferase</keyword>
<organism evidence="3 4">
    <name type="scientific">Sphingomonas edaphi</name>
    <dbReference type="NCBI Taxonomy" id="2315689"/>
    <lineage>
        <taxon>Bacteria</taxon>
        <taxon>Pseudomonadati</taxon>
        <taxon>Pseudomonadota</taxon>
        <taxon>Alphaproteobacteria</taxon>
        <taxon>Sphingomonadales</taxon>
        <taxon>Sphingomonadaceae</taxon>
        <taxon>Sphingomonas</taxon>
    </lineage>
</organism>
<dbReference type="OrthoDB" id="9803598at2"/>
<name>A0A418PZL4_9SPHN</name>
<dbReference type="NCBIfam" id="TIGR00553">
    <property type="entry name" value="pabB"/>
    <property type="match status" value="1"/>
</dbReference>
<dbReference type="GO" id="GO:0009396">
    <property type="term" value="P:folic acid-containing compound biosynthetic process"/>
    <property type="evidence" value="ECO:0007669"/>
    <property type="project" value="InterPro"/>
</dbReference>
<evidence type="ECO:0000259" key="2">
    <source>
        <dbReference type="Pfam" id="PF00425"/>
    </source>
</evidence>
<dbReference type="InterPro" id="IPR036038">
    <property type="entry name" value="Aminotransferase-like"/>
</dbReference>
<dbReference type="InterPro" id="IPR019999">
    <property type="entry name" value="Anth_synth_I-like"/>
</dbReference>
<accession>A0A418PZL4</accession>
<dbReference type="SUPFAM" id="SSF56752">
    <property type="entry name" value="D-aminoacid aminotransferase-like PLP-dependent enzymes"/>
    <property type="match status" value="1"/>
</dbReference>
<dbReference type="InterPro" id="IPR015890">
    <property type="entry name" value="Chorismate_C"/>
</dbReference>
<dbReference type="InterPro" id="IPR001544">
    <property type="entry name" value="Aminotrans_IV"/>
</dbReference>
<dbReference type="InterPro" id="IPR043132">
    <property type="entry name" value="BCAT-like_C"/>
</dbReference>
<keyword evidence="4" id="KW-1185">Reference proteome</keyword>
<dbReference type="InterPro" id="IPR005801">
    <property type="entry name" value="ADC_synthase"/>
</dbReference>
<keyword evidence="3" id="KW-0808">Transferase</keyword>
<dbReference type="SUPFAM" id="SSF56322">
    <property type="entry name" value="ADC synthase"/>
    <property type="match status" value="1"/>
</dbReference>
<dbReference type="PANTHER" id="PTHR11236:SF50">
    <property type="entry name" value="AMINODEOXYCHORISMATE SYNTHASE COMPONENT 1"/>
    <property type="match status" value="1"/>
</dbReference>
<feature type="domain" description="Chorismate-utilising enzyme C-terminal" evidence="2">
    <location>
        <begin position="117"/>
        <end position="371"/>
    </location>
</feature>
<dbReference type="Proteomes" id="UP000285023">
    <property type="component" value="Unassembled WGS sequence"/>
</dbReference>
<dbReference type="Gene3D" id="3.60.120.10">
    <property type="entry name" value="Anthranilate synthase"/>
    <property type="match status" value="1"/>
</dbReference>